<dbReference type="SUPFAM" id="SSF50129">
    <property type="entry name" value="GroES-like"/>
    <property type="match status" value="1"/>
</dbReference>
<dbReference type="InterPro" id="IPR036291">
    <property type="entry name" value="NAD(P)-bd_dom_sf"/>
</dbReference>
<evidence type="ECO:0000259" key="3">
    <source>
        <dbReference type="SMART" id="SM00829"/>
    </source>
</evidence>
<keyword evidence="1" id="KW-0521">NADP</keyword>
<dbReference type="FunFam" id="3.40.50.720:FF:000053">
    <property type="entry name" value="Quinone oxidoreductase 1"/>
    <property type="match status" value="1"/>
</dbReference>
<dbReference type="GO" id="GO:0008270">
    <property type="term" value="F:zinc ion binding"/>
    <property type="evidence" value="ECO:0007669"/>
    <property type="project" value="InterPro"/>
</dbReference>
<dbReference type="InterPro" id="IPR002364">
    <property type="entry name" value="Quin_OxRdtase/zeta-crystal_CS"/>
</dbReference>
<dbReference type="InterPro" id="IPR011032">
    <property type="entry name" value="GroES-like_sf"/>
</dbReference>
<dbReference type="PROSITE" id="PS01162">
    <property type="entry name" value="QOR_ZETA_CRYSTAL"/>
    <property type="match status" value="1"/>
</dbReference>
<sequence length="329" mass="34869">MPNSRAVQIDAPGGPEVLRLVDVEVGDPGPGEVRIRHHAIGLNFIDVYHRTGLYPMPMPARLGMEGAGVVEAVGAGVTHLAVGDRVAYASQPPGSYCDVRVMPAMNVCRLPDAISFEEGAAMMLKGLTAQYLLKHCRPVEGLQAGDYVLFHAAAGGVGLIACQWARALGLRLIGTAGTDDKCALARANGAAHCINYRTQNFVEQVKAITGGRGVKVVYDSVGKDTWDGSLDCLAPFGLMVSFGNASGPVPPFAPGILGPKGSLYVTRQTLFSHITSRERTQAMADDLFGVVTSGQVKIHVEQRFALTQVQDAHRALEARQTTGSTVLLP</sequence>
<dbReference type="NCBIfam" id="NF008024">
    <property type="entry name" value="PRK10754.1"/>
    <property type="match status" value="1"/>
</dbReference>
<gene>
    <name evidence="4" type="primary">qorA</name>
    <name evidence="4" type="ORF">Tther_02157</name>
</gene>
<proteinExistence type="predicted"/>
<dbReference type="GO" id="GO:0070402">
    <property type="term" value="F:NADPH binding"/>
    <property type="evidence" value="ECO:0007669"/>
    <property type="project" value="TreeGrafter"/>
</dbReference>
<reference evidence="4 5" key="1">
    <citation type="submission" date="2019-07" db="EMBL/GenBank/DDBJ databases">
        <title>Tepidimonas thermarum AA-1 draft genome.</title>
        <authorList>
            <person name="Da Costa M.S."/>
            <person name="Froufe H.J.C."/>
            <person name="Egas C."/>
            <person name="Albuquerque L."/>
        </authorList>
    </citation>
    <scope>NUCLEOTIDE SEQUENCE [LARGE SCALE GENOMIC DNA]</scope>
    <source>
        <strain evidence="4 5">AA-1</strain>
    </source>
</reference>
<keyword evidence="2 4" id="KW-0560">Oxidoreductase</keyword>
<dbReference type="SUPFAM" id="SSF51735">
    <property type="entry name" value="NAD(P)-binding Rossmann-fold domains"/>
    <property type="match status" value="1"/>
</dbReference>
<dbReference type="EMBL" id="VJOL01000050">
    <property type="protein sequence ID" value="TSE28362.1"/>
    <property type="molecule type" value="Genomic_DNA"/>
</dbReference>
<dbReference type="PANTHER" id="PTHR48106:SF13">
    <property type="entry name" value="QUINONE OXIDOREDUCTASE-RELATED"/>
    <property type="match status" value="1"/>
</dbReference>
<dbReference type="RefSeq" id="WP_143903761.1">
    <property type="nucleotide sequence ID" value="NZ_VJOL01000050.1"/>
</dbReference>
<dbReference type="InterPro" id="IPR020843">
    <property type="entry name" value="ER"/>
</dbReference>
<dbReference type="CDD" id="cd05286">
    <property type="entry name" value="QOR2"/>
    <property type="match status" value="1"/>
</dbReference>
<dbReference type="SMART" id="SM00829">
    <property type="entry name" value="PKS_ER"/>
    <property type="match status" value="1"/>
</dbReference>
<accession>A0A554WXQ5</accession>
<dbReference type="InterPro" id="IPR013149">
    <property type="entry name" value="ADH-like_C"/>
</dbReference>
<dbReference type="Gene3D" id="3.40.50.720">
    <property type="entry name" value="NAD(P)-binding Rossmann-like Domain"/>
    <property type="match status" value="1"/>
</dbReference>
<dbReference type="Pfam" id="PF08240">
    <property type="entry name" value="ADH_N"/>
    <property type="match status" value="1"/>
</dbReference>
<organism evidence="4 5">
    <name type="scientific">Tepidimonas thermarum</name>
    <dbReference type="NCBI Taxonomy" id="335431"/>
    <lineage>
        <taxon>Bacteria</taxon>
        <taxon>Pseudomonadati</taxon>
        <taxon>Pseudomonadota</taxon>
        <taxon>Betaproteobacteria</taxon>
        <taxon>Burkholderiales</taxon>
        <taxon>Tepidimonas</taxon>
    </lineage>
</organism>
<dbReference type="InterPro" id="IPR013154">
    <property type="entry name" value="ADH-like_N"/>
</dbReference>
<keyword evidence="5" id="KW-1185">Reference proteome</keyword>
<evidence type="ECO:0000256" key="1">
    <source>
        <dbReference type="ARBA" id="ARBA00022857"/>
    </source>
</evidence>
<evidence type="ECO:0000313" key="4">
    <source>
        <dbReference type="EMBL" id="TSE28362.1"/>
    </source>
</evidence>
<dbReference type="Pfam" id="PF00107">
    <property type="entry name" value="ADH_zinc_N"/>
    <property type="match status" value="1"/>
</dbReference>
<dbReference type="OrthoDB" id="9805883at2"/>
<dbReference type="GO" id="GO:0035925">
    <property type="term" value="F:mRNA 3'-UTR AU-rich region binding"/>
    <property type="evidence" value="ECO:0007669"/>
    <property type="project" value="TreeGrafter"/>
</dbReference>
<evidence type="ECO:0000256" key="2">
    <source>
        <dbReference type="ARBA" id="ARBA00023002"/>
    </source>
</evidence>
<evidence type="ECO:0000313" key="5">
    <source>
        <dbReference type="Proteomes" id="UP000318542"/>
    </source>
</evidence>
<dbReference type="GO" id="GO:0005829">
    <property type="term" value="C:cytosol"/>
    <property type="evidence" value="ECO:0007669"/>
    <property type="project" value="TreeGrafter"/>
</dbReference>
<protein>
    <submittedName>
        <fullName evidence="4">Quinone oxidoreductase 1</fullName>
        <ecNumber evidence="4">1.6.5.5</ecNumber>
    </submittedName>
</protein>
<dbReference type="AlphaFoldDB" id="A0A554WXQ5"/>
<dbReference type="Gene3D" id="3.90.180.10">
    <property type="entry name" value="Medium-chain alcohol dehydrogenases, catalytic domain"/>
    <property type="match status" value="1"/>
</dbReference>
<dbReference type="InterPro" id="IPR047618">
    <property type="entry name" value="QOR-like"/>
</dbReference>
<dbReference type="Proteomes" id="UP000318542">
    <property type="component" value="Unassembled WGS sequence"/>
</dbReference>
<feature type="domain" description="Enoyl reductase (ER)" evidence="3">
    <location>
        <begin position="13"/>
        <end position="327"/>
    </location>
</feature>
<dbReference type="PANTHER" id="PTHR48106">
    <property type="entry name" value="QUINONE OXIDOREDUCTASE PIG3-RELATED"/>
    <property type="match status" value="1"/>
</dbReference>
<dbReference type="GO" id="GO:0003960">
    <property type="term" value="F:quinone reductase (NADPH) activity"/>
    <property type="evidence" value="ECO:0007669"/>
    <property type="project" value="UniProtKB-EC"/>
</dbReference>
<dbReference type="EC" id="1.6.5.5" evidence="4"/>
<name>A0A554WXQ5_9BURK</name>
<comment type="caution">
    <text evidence="4">The sequence shown here is derived from an EMBL/GenBank/DDBJ whole genome shotgun (WGS) entry which is preliminary data.</text>
</comment>